<feature type="region of interest" description="Disordered" evidence="1">
    <location>
        <begin position="218"/>
        <end position="254"/>
    </location>
</feature>
<dbReference type="GO" id="GO:0005886">
    <property type="term" value="C:plasma membrane"/>
    <property type="evidence" value="ECO:0007669"/>
    <property type="project" value="TreeGrafter"/>
</dbReference>
<dbReference type="GO" id="GO:0006893">
    <property type="term" value="P:Golgi to plasma membrane transport"/>
    <property type="evidence" value="ECO:0007669"/>
    <property type="project" value="TreeGrafter"/>
</dbReference>
<feature type="region of interest" description="Disordered" evidence="1">
    <location>
        <begin position="163"/>
        <end position="204"/>
    </location>
</feature>
<proteinExistence type="predicted"/>
<dbReference type="AlphaFoldDB" id="A0A9C7UU26"/>
<organism evidence="3 4">
    <name type="scientific">Galdieria partita</name>
    <dbReference type="NCBI Taxonomy" id="83374"/>
    <lineage>
        <taxon>Eukaryota</taxon>
        <taxon>Rhodophyta</taxon>
        <taxon>Bangiophyceae</taxon>
        <taxon>Galdieriales</taxon>
        <taxon>Galdieriaceae</taxon>
        <taxon>Galdieria</taxon>
    </lineage>
</organism>
<sequence>MPSVPKLPALIVAAQTALPNDEKCIAAVSVYKLETLPIGPTNTNNGVLTRAKKAGKDKLRCLAVCEKVKSKRRRIVKLSDPCLKSLTVIRSWKLEELQKIDGMERGADNNLRFTMVFGEKLFAFESKYFSDRAKFLWTVIESYSALKGRPPKLENLALTKLEEASRETNNTTSQPNTPLTGSQRSASESDLQHKASGMSPADFNSSYDSQYITESTDSSLWTSSPATTDKKMSVKGSSDPSTSPVVEESKGVVSPVARNDDLSLSEEEVGDILQLLDDVDLTNFEPSMLAERIQDDSRALEEATISSLIVASSNKVAVLQSLDSLLAYVKELEDWFSTTEDRLQPVFSEALALHNFLTEMDTFNTNLANLKSQIEELVDTVFISKDEETILNSPSISDDRFIIEQLTPAVRVLSEKLHDQSVMNALSDLRAVSEGKKRLDEIRRLVCKNLQDNLAVKAKNVLNRGALNRRVILGGGLSSDVFRSFSAGLYCIARLDESEWKRFIEKFVQVAKESSVVARETPETFRSTINAVDQKDNAVCNMQRQLRTGILAVGNSLCCEYHCIYSLFYDSCVHLNHDTNEVVANIVEQECNQLSEAVVEFIDYCIYYNVTSGKDSDFKGFEWIFYLAAFAELYFLSTVVSSYPDFASVQRSFEENENIKQGNGDLQRNGIQENIATDTDMEDLERPLNLFPVDEESDSTSANSETNSSTTARVDNMGFLHRLMGNLSLLCKKSYETETERFRKQCLKDIAKKDYLESKELDGCLKSLESLIDYIQASCRFIDALSFSFSSRILQSAAEMALQESRSIVRSCSSQVFHNILSLTGDGGKQIIDSVTLVLLQRIAKRVHLMNDQLILEQARDFVSRTEEMKAKYASQLVFRQLEKLSDAAVKGSLNNCSLLDEPVGKVATRLYRIMCREIVDISLRDDIWSELKSSVANFLKEVANILGTKGNQKAAQELLQWRRQLSSEMSTL</sequence>
<dbReference type="PANTHER" id="PTHR16092:SF14">
    <property type="entry name" value="EXOCYST COMPLEX COMPONENT 1 ISOFORM X1"/>
    <property type="match status" value="1"/>
</dbReference>
<dbReference type="PANTHER" id="PTHR16092">
    <property type="entry name" value="SEC3/SYNTAXIN-RELATED"/>
    <property type="match status" value="1"/>
</dbReference>
<evidence type="ECO:0000313" key="3">
    <source>
        <dbReference type="EMBL" id="GJQ15160.1"/>
    </source>
</evidence>
<dbReference type="GO" id="GO:0000145">
    <property type="term" value="C:exocyst"/>
    <property type="evidence" value="ECO:0007669"/>
    <property type="project" value="TreeGrafter"/>
</dbReference>
<dbReference type="Proteomes" id="UP001061958">
    <property type="component" value="Unassembled WGS sequence"/>
</dbReference>
<dbReference type="Pfam" id="PF15277">
    <property type="entry name" value="Sec3-PIP2_bind"/>
    <property type="match status" value="1"/>
</dbReference>
<evidence type="ECO:0000313" key="4">
    <source>
        <dbReference type="Proteomes" id="UP001061958"/>
    </source>
</evidence>
<dbReference type="GO" id="GO:0006887">
    <property type="term" value="P:exocytosis"/>
    <property type="evidence" value="ECO:0007669"/>
    <property type="project" value="TreeGrafter"/>
</dbReference>
<evidence type="ECO:0000259" key="2">
    <source>
        <dbReference type="Pfam" id="PF15277"/>
    </source>
</evidence>
<name>A0A9C7UU26_9RHOD</name>
<dbReference type="InterPro" id="IPR028258">
    <property type="entry name" value="Sec3-PIP2_bind"/>
</dbReference>
<dbReference type="Gene3D" id="2.30.29.90">
    <property type="match status" value="1"/>
</dbReference>
<protein>
    <recommendedName>
        <fullName evidence="2">Exocyst complex component Sec3 PIP2-binding N-terminal domain-containing protein</fullName>
    </recommendedName>
</protein>
<dbReference type="EMBL" id="BQMJ01000065">
    <property type="protein sequence ID" value="GJQ15160.1"/>
    <property type="molecule type" value="Genomic_DNA"/>
</dbReference>
<evidence type="ECO:0000256" key="1">
    <source>
        <dbReference type="SAM" id="MobiDB-lite"/>
    </source>
</evidence>
<reference evidence="3" key="1">
    <citation type="journal article" date="2022" name="Proc. Natl. Acad. Sci. U.S.A.">
        <title>Life cycle and functional genomics of the unicellular red alga Galdieria for elucidating algal and plant evolution and industrial use.</title>
        <authorList>
            <person name="Hirooka S."/>
            <person name="Itabashi T."/>
            <person name="Ichinose T.M."/>
            <person name="Onuma R."/>
            <person name="Fujiwara T."/>
            <person name="Yamashita S."/>
            <person name="Jong L.W."/>
            <person name="Tomita R."/>
            <person name="Iwane A.H."/>
            <person name="Miyagishima S.Y."/>
        </authorList>
    </citation>
    <scope>NUCLEOTIDE SEQUENCE</scope>
    <source>
        <strain evidence="3">NBRC 102759</strain>
    </source>
</reference>
<gene>
    <name evidence="3" type="ORF">GpartN1_g6951.t1</name>
</gene>
<feature type="compositionally biased region" description="Polar residues" evidence="1">
    <location>
        <begin position="235"/>
        <end position="244"/>
    </location>
</feature>
<feature type="domain" description="Exocyst complex component Sec3 PIP2-binding N-terminal" evidence="2">
    <location>
        <begin position="56"/>
        <end position="143"/>
    </location>
</feature>
<comment type="caution">
    <text evidence="3">The sequence shown here is derived from an EMBL/GenBank/DDBJ whole genome shotgun (WGS) entry which is preliminary data.</text>
</comment>
<reference evidence="3" key="2">
    <citation type="submission" date="2022-01" db="EMBL/GenBank/DDBJ databases">
        <authorList>
            <person name="Hirooka S."/>
            <person name="Miyagishima S.Y."/>
        </authorList>
    </citation>
    <scope>NUCLEOTIDE SEQUENCE</scope>
    <source>
        <strain evidence="3">NBRC 102759</strain>
    </source>
</reference>
<feature type="compositionally biased region" description="Polar residues" evidence="1">
    <location>
        <begin position="167"/>
        <end position="189"/>
    </location>
</feature>
<dbReference type="GO" id="GO:0005546">
    <property type="term" value="F:phosphatidylinositol-4,5-bisphosphate binding"/>
    <property type="evidence" value="ECO:0007669"/>
    <property type="project" value="TreeGrafter"/>
</dbReference>
<accession>A0A9C7UU26</accession>
<dbReference type="OrthoDB" id="7143at2759"/>
<feature type="compositionally biased region" description="Polar residues" evidence="1">
    <location>
        <begin position="218"/>
        <end position="227"/>
    </location>
</feature>
<keyword evidence="4" id="KW-1185">Reference proteome</keyword>